<keyword evidence="1" id="KW-0472">Membrane</keyword>
<evidence type="ECO:0000256" key="2">
    <source>
        <dbReference type="SAM" id="SignalP"/>
    </source>
</evidence>
<dbReference type="PROSITE" id="PS01248">
    <property type="entry name" value="EGF_LAM_1"/>
    <property type="match status" value="1"/>
</dbReference>
<feature type="non-terminal residue" evidence="4">
    <location>
        <position position="1"/>
    </location>
</feature>
<dbReference type="EMBL" id="BRYA01001035">
    <property type="protein sequence ID" value="GMI38007.1"/>
    <property type="molecule type" value="Genomic_DNA"/>
</dbReference>
<reference evidence="5" key="1">
    <citation type="journal article" date="2023" name="Commun. Biol.">
        <title>Genome analysis of Parmales, the sister group of diatoms, reveals the evolutionary specialization of diatoms from phago-mixotrophs to photoautotrophs.</title>
        <authorList>
            <person name="Ban H."/>
            <person name="Sato S."/>
            <person name="Yoshikawa S."/>
            <person name="Yamada K."/>
            <person name="Nakamura Y."/>
            <person name="Ichinomiya M."/>
            <person name="Sato N."/>
            <person name="Blanc-Mathieu R."/>
            <person name="Endo H."/>
            <person name="Kuwata A."/>
            <person name="Ogata H."/>
        </authorList>
    </citation>
    <scope>NUCLEOTIDE SEQUENCE [LARGE SCALE GENOMIC DNA]</scope>
</reference>
<feature type="transmembrane region" description="Helical" evidence="1">
    <location>
        <begin position="1021"/>
        <end position="1037"/>
    </location>
</feature>
<feature type="chain" id="PRO_5040932438" description="Laminin EGF-like domain-containing protein" evidence="2">
    <location>
        <begin position="20"/>
        <end position="1060"/>
    </location>
</feature>
<proteinExistence type="predicted"/>
<feature type="transmembrane region" description="Helical" evidence="1">
    <location>
        <begin position="977"/>
        <end position="1001"/>
    </location>
</feature>
<protein>
    <recommendedName>
        <fullName evidence="3">Laminin EGF-like domain-containing protein</fullName>
    </recommendedName>
</protein>
<dbReference type="InterPro" id="IPR002049">
    <property type="entry name" value="LE_dom"/>
</dbReference>
<keyword evidence="2" id="KW-0732">Signal</keyword>
<evidence type="ECO:0000259" key="3">
    <source>
        <dbReference type="PROSITE" id="PS01248"/>
    </source>
</evidence>
<evidence type="ECO:0000313" key="4">
    <source>
        <dbReference type="EMBL" id="GMI38007.1"/>
    </source>
</evidence>
<feature type="transmembrane region" description="Helical" evidence="1">
    <location>
        <begin position="793"/>
        <end position="815"/>
    </location>
</feature>
<name>A0A9W7G8W8_9STRA</name>
<keyword evidence="1" id="KW-0812">Transmembrane</keyword>
<gene>
    <name evidence="4" type="ORF">TrCOL_g11452</name>
</gene>
<evidence type="ECO:0000313" key="5">
    <source>
        <dbReference type="Proteomes" id="UP001165065"/>
    </source>
</evidence>
<feature type="transmembrane region" description="Helical" evidence="1">
    <location>
        <begin position="676"/>
        <end position="698"/>
    </location>
</feature>
<keyword evidence="1" id="KW-1133">Transmembrane helix</keyword>
<dbReference type="OrthoDB" id="5950997at2759"/>
<dbReference type="PANTHER" id="PTHR11319:SF35">
    <property type="entry name" value="OUTER MEMBRANE PROTEIN PMPC-RELATED"/>
    <property type="match status" value="1"/>
</dbReference>
<dbReference type="CDD" id="cd00055">
    <property type="entry name" value="EGF_Lam"/>
    <property type="match status" value="1"/>
</dbReference>
<comment type="caution">
    <text evidence="4">The sequence shown here is derived from an EMBL/GenBank/DDBJ whole genome shotgun (WGS) entry which is preliminary data.</text>
</comment>
<dbReference type="Proteomes" id="UP001165065">
    <property type="component" value="Unassembled WGS sequence"/>
</dbReference>
<keyword evidence="5" id="KW-1185">Reference proteome</keyword>
<organism evidence="4 5">
    <name type="scientific">Triparma columacea</name>
    <dbReference type="NCBI Taxonomy" id="722753"/>
    <lineage>
        <taxon>Eukaryota</taxon>
        <taxon>Sar</taxon>
        <taxon>Stramenopiles</taxon>
        <taxon>Ochrophyta</taxon>
        <taxon>Bolidophyceae</taxon>
        <taxon>Parmales</taxon>
        <taxon>Triparmaceae</taxon>
        <taxon>Triparma</taxon>
    </lineage>
</organism>
<dbReference type="PANTHER" id="PTHR11319">
    <property type="entry name" value="G PROTEIN-COUPLED RECEPTOR-RELATED"/>
    <property type="match status" value="1"/>
</dbReference>
<feature type="transmembrane region" description="Helical" evidence="1">
    <location>
        <begin position="835"/>
        <end position="855"/>
    </location>
</feature>
<feature type="signal peptide" evidence="2">
    <location>
        <begin position="1"/>
        <end position="19"/>
    </location>
</feature>
<accession>A0A9W7G8W8</accession>
<feature type="transmembrane region" description="Helical" evidence="1">
    <location>
        <begin position="741"/>
        <end position="763"/>
    </location>
</feature>
<dbReference type="AlphaFoldDB" id="A0A9W7G8W8"/>
<feature type="transmembrane region" description="Helical" evidence="1">
    <location>
        <begin position="881"/>
        <end position="903"/>
    </location>
</feature>
<evidence type="ECO:0000256" key="1">
    <source>
        <dbReference type="SAM" id="Phobius"/>
    </source>
</evidence>
<feature type="domain" description="Laminin EGF-like" evidence="3">
    <location>
        <begin position="389"/>
        <end position="419"/>
    </location>
</feature>
<sequence>MWGFNLAFFLFLLIAGVSGVNVGDMNGLFNTVSNSPYGTNTGNSIMANGDTTVLAVGSYKCPEGTCADSSRMLWTEDLNGEVKCVEDNASCVLDGENERRVMNVEGTGSGTLILRALTFDKGYADFGGEVVIWDGAIVDLELCIFSNNRATASWGGGGAIYVESSGTIVNVYGTSFIGNTADSGDGDDIYRSSGTITIHNTCPSPYSSNTPIQGSALDTDGTVGGNKYSYSGCIGNPCVASSSPSDNGSDGNFYCVNGGEIGGRWSEVASFCTCTLCDTGYSGTHCEIAESCQATSEPTDDGSDGNFYCINGGQVGGIFGSCTCTSCYNGVAGPHCATCAEGYTGDAPWCFLNCVASANPSDDGSLENDGNFFCINGGTVGGIAGQCTCTSCYDGVGGQHCETCAEGYTGDAPWCFLDCVSSANPSDDGSLENDGNFYCINGGTVGGSAGNCRCTGCNEGFEGTHCTIPSTCQATSTPGDGGEQGYFYCINGGSAGGAAGSCTCTCPEDFGDPNCATPLCPPGKYKEDEPTFTCTACPSGKFNTKYGGLSEADCTNCVPYTTSNTERTKCLSLGGYYIVEGEDWFQAFPVPEGVLELPGATLPTFELKPGYWRTSVNSSNIETCLNPEHCAGGPNASSYCAEGHTGPLCATCKEGYGGVGRSENLSCSKCSGSTSGYVVLGLCLVILVPSLAIFFMCLKKKDPERMERMDSRIKVMKATISEIKNKVEKPKKKLKPVFKIIFAYFQVTGGLGFLFGITFPAFYSRFTSFFSGIASADVNNAMPVGCVVPLSHYISLLFYTLVPILLSLILLGLYLKFAKKDEASISLQNNLFEGFLVLSFLLLPNISIKIFSTFFCQDFDDGTSYLKIDYSLDCNSPQHRVYTVIASLMVIIYPICVPFSYWFMLYRLRSLINGGQLVKEETLDRKKSAHLALQERAKNEDENPSLKSMSFLYENYQPKYWWFEVFETLRKLSLTGFLVFLAPGTGLQIGIAMMITIFSLVVYTKLEPFQDPYANKLAQTAQWQLLFTIFCAWAIKVKMDGLQDHQSFDSFLTCLQVLPV</sequence>